<proteinExistence type="predicted"/>
<evidence type="ECO:0000313" key="2">
    <source>
        <dbReference type="EMBL" id="TCD14594.1"/>
    </source>
</evidence>
<keyword evidence="1" id="KW-1133">Transmembrane helix</keyword>
<feature type="transmembrane region" description="Helical" evidence="1">
    <location>
        <begin position="44"/>
        <end position="63"/>
    </location>
</feature>
<reference evidence="2 3" key="1">
    <citation type="journal article" date="2015" name="Antonie Van Leeuwenhoek">
        <title>Oricola cellulosilytica gen. nov., sp. nov., a cellulose-degrading bacterium of the family Phyllobacteriaceae isolated from surface seashore water, and emended descriptions of Mesorhizobium loti and Phyllobacterium myrsinacearum.</title>
        <authorList>
            <person name="Hameed A."/>
            <person name="Shahina M."/>
            <person name="Lai W.A."/>
            <person name="Lin S.Y."/>
            <person name="Young L.S."/>
            <person name="Liu Y.C."/>
            <person name="Hsu Y.H."/>
            <person name="Young C.C."/>
        </authorList>
    </citation>
    <scope>NUCLEOTIDE SEQUENCE [LARGE SCALE GENOMIC DNA]</scope>
    <source>
        <strain evidence="2 3">KCTC 52183</strain>
    </source>
</reference>
<accession>A0A4R0PGL7</accession>
<keyword evidence="3" id="KW-1185">Reference proteome</keyword>
<comment type="caution">
    <text evidence="2">The sequence shown here is derived from an EMBL/GenBank/DDBJ whole genome shotgun (WGS) entry which is preliminary data.</text>
</comment>
<name>A0A4R0PGL7_9HYPH</name>
<dbReference type="OrthoDB" id="7508901at2"/>
<dbReference type="AlphaFoldDB" id="A0A4R0PGL7"/>
<gene>
    <name evidence="2" type="ORF">E0D97_08530</name>
</gene>
<sequence length="68" mass="6975">MNDQKPWYLSKTIWGALVSVSATVAMMAGMPVDAGSQAVLTESILQTISAVAAIVAIVGRVGANSRIG</sequence>
<organism evidence="2 3">
    <name type="scientific">Oricola cellulosilytica</name>
    <dbReference type="NCBI Taxonomy" id="1429082"/>
    <lineage>
        <taxon>Bacteria</taxon>
        <taxon>Pseudomonadati</taxon>
        <taxon>Pseudomonadota</taxon>
        <taxon>Alphaproteobacteria</taxon>
        <taxon>Hyphomicrobiales</taxon>
        <taxon>Ahrensiaceae</taxon>
        <taxon>Oricola</taxon>
    </lineage>
</organism>
<feature type="transmembrane region" description="Helical" evidence="1">
    <location>
        <begin position="12"/>
        <end position="32"/>
    </location>
</feature>
<dbReference type="Proteomes" id="UP000291301">
    <property type="component" value="Unassembled WGS sequence"/>
</dbReference>
<protein>
    <recommendedName>
        <fullName evidence="4">Holin</fullName>
    </recommendedName>
</protein>
<dbReference type="EMBL" id="SJST01000003">
    <property type="protein sequence ID" value="TCD14594.1"/>
    <property type="molecule type" value="Genomic_DNA"/>
</dbReference>
<evidence type="ECO:0008006" key="4">
    <source>
        <dbReference type="Google" id="ProtNLM"/>
    </source>
</evidence>
<keyword evidence="1" id="KW-0812">Transmembrane</keyword>
<evidence type="ECO:0000313" key="3">
    <source>
        <dbReference type="Proteomes" id="UP000291301"/>
    </source>
</evidence>
<keyword evidence="1" id="KW-0472">Membrane</keyword>
<evidence type="ECO:0000256" key="1">
    <source>
        <dbReference type="SAM" id="Phobius"/>
    </source>
</evidence>